<feature type="domain" description="UspA" evidence="2">
    <location>
        <begin position="6"/>
        <end position="139"/>
    </location>
</feature>
<dbReference type="RefSeq" id="WP_318597423.1">
    <property type="nucleotide sequence ID" value="NZ_JAWSTH010000027.1"/>
</dbReference>
<dbReference type="InterPro" id="IPR006015">
    <property type="entry name" value="Universal_stress_UspA"/>
</dbReference>
<dbReference type="PANTHER" id="PTHR46268:SF6">
    <property type="entry name" value="UNIVERSAL STRESS PROTEIN UP12"/>
    <property type="match status" value="1"/>
</dbReference>
<proteinExistence type="inferred from homology"/>
<dbReference type="PRINTS" id="PR01438">
    <property type="entry name" value="UNVRSLSTRESS"/>
</dbReference>
<keyword evidence="4" id="KW-1185">Reference proteome</keyword>
<reference evidence="3 4" key="2">
    <citation type="submission" date="2023-10" db="EMBL/GenBank/DDBJ databases">
        <authorList>
            <person name="Han X.F."/>
        </authorList>
    </citation>
    <scope>NUCLEOTIDE SEQUENCE [LARGE SCALE GENOMIC DNA]</scope>
    <source>
        <strain evidence="3 4">KCTC 39840</strain>
    </source>
</reference>
<evidence type="ECO:0000313" key="4">
    <source>
        <dbReference type="Proteomes" id="UP001284601"/>
    </source>
</evidence>
<dbReference type="Proteomes" id="UP001284601">
    <property type="component" value="Unassembled WGS sequence"/>
</dbReference>
<evidence type="ECO:0000313" key="3">
    <source>
        <dbReference type="EMBL" id="MDW5595089.1"/>
    </source>
</evidence>
<protein>
    <submittedName>
        <fullName evidence="3">Universal stress protein</fullName>
    </submittedName>
</protein>
<organism evidence="3 4">
    <name type="scientific">Conexibacter stalactiti</name>
    <dbReference type="NCBI Taxonomy" id="1940611"/>
    <lineage>
        <taxon>Bacteria</taxon>
        <taxon>Bacillati</taxon>
        <taxon>Actinomycetota</taxon>
        <taxon>Thermoleophilia</taxon>
        <taxon>Solirubrobacterales</taxon>
        <taxon>Conexibacteraceae</taxon>
        <taxon>Conexibacter</taxon>
    </lineage>
</organism>
<dbReference type="EMBL" id="JAWSTH010000027">
    <property type="protein sequence ID" value="MDW5595089.1"/>
    <property type="molecule type" value="Genomic_DNA"/>
</dbReference>
<reference evidence="4" key="1">
    <citation type="submission" date="2023-07" db="EMBL/GenBank/DDBJ databases">
        <title>Conexibacter stalactiti sp. nov., isolated from stalactites in a lava cave and emended description of the genus Conexibacter.</title>
        <authorList>
            <person name="Lee S.D."/>
        </authorList>
    </citation>
    <scope>NUCLEOTIDE SEQUENCE [LARGE SCALE GENOMIC DNA]</scope>
    <source>
        <strain evidence="4">KCTC 39840</strain>
    </source>
</reference>
<name>A0ABU4HPA5_9ACTN</name>
<dbReference type="CDD" id="cd00293">
    <property type="entry name" value="USP-like"/>
    <property type="match status" value="1"/>
</dbReference>
<dbReference type="Gene3D" id="3.40.50.620">
    <property type="entry name" value="HUPs"/>
    <property type="match status" value="1"/>
</dbReference>
<dbReference type="PANTHER" id="PTHR46268">
    <property type="entry name" value="STRESS RESPONSE PROTEIN NHAX"/>
    <property type="match status" value="1"/>
</dbReference>
<dbReference type="SUPFAM" id="SSF52402">
    <property type="entry name" value="Adenine nucleotide alpha hydrolases-like"/>
    <property type="match status" value="1"/>
</dbReference>
<accession>A0ABU4HPA5</accession>
<dbReference type="InterPro" id="IPR006016">
    <property type="entry name" value="UspA"/>
</dbReference>
<dbReference type="Pfam" id="PF00582">
    <property type="entry name" value="Usp"/>
    <property type="match status" value="1"/>
</dbReference>
<gene>
    <name evidence="3" type="ORF">R7226_12115</name>
</gene>
<comment type="caution">
    <text evidence="3">The sequence shown here is derived from an EMBL/GenBank/DDBJ whole genome shotgun (WGS) entry which is preliminary data.</text>
</comment>
<evidence type="ECO:0000259" key="2">
    <source>
        <dbReference type="Pfam" id="PF00582"/>
    </source>
</evidence>
<dbReference type="InterPro" id="IPR014729">
    <property type="entry name" value="Rossmann-like_a/b/a_fold"/>
</dbReference>
<evidence type="ECO:0000256" key="1">
    <source>
        <dbReference type="ARBA" id="ARBA00008791"/>
    </source>
</evidence>
<sequence length="143" mass="15251">MSEPRALVVGFDDSDGARAALHAAIELARELGDRLVIVFGYEPPGRAGEEHGAAVAAARELGERVTRHALARAEVERVPAEVVLVEQRPVDALLSQARVRDARMIVIGSAREHPFKGALVGSTPHRLLHLADRPVLAVPAGPI</sequence>
<comment type="similarity">
    <text evidence="1">Belongs to the universal stress protein A family.</text>
</comment>